<evidence type="ECO:0000313" key="2">
    <source>
        <dbReference type="EMBL" id="MBE0459115.1"/>
    </source>
</evidence>
<reference evidence="2 3" key="1">
    <citation type="submission" date="2020-07" db="EMBL/GenBank/DDBJ databases">
        <title>Halophilic bacteria isolated from french cheeses.</title>
        <authorList>
            <person name="Kothe C.I."/>
            <person name="Farah-Kraiem B."/>
            <person name="Renault P."/>
            <person name="Dridi B."/>
        </authorList>
    </citation>
    <scope>NUCLEOTIDE SEQUENCE [LARGE SCALE GENOMIC DNA]</scope>
    <source>
        <strain evidence="2 3">FME14</strain>
    </source>
</reference>
<protein>
    <recommendedName>
        <fullName evidence="4">Transcription factor zinc-finger domain-containing protein</fullName>
    </recommendedName>
</protein>
<dbReference type="Proteomes" id="UP000707245">
    <property type="component" value="Unassembled WGS sequence"/>
</dbReference>
<gene>
    <name evidence="2" type="ORF">EI167_17065</name>
</gene>
<comment type="caution">
    <text evidence="2">The sequence shown here is derived from an EMBL/GenBank/DDBJ whole genome shotgun (WGS) entry which is preliminary data.</text>
</comment>
<dbReference type="EMBL" id="RRZA01000063">
    <property type="protein sequence ID" value="MBE0459115.1"/>
    <property type="molecule type" value="Genomic_DNA"/>
</dbReference>
<feature type="compositionally biased region" description="Acidic residues" evidence="1">
    <location>
        <begin position="1"/>
        <end position="13"/>
    </location>
</feature>
<evidence type="ECO:0000256" key="1">
    <source>
        <dbReference type="SAM" id="MobiDB-lite"/>
    </source>
</evidence>
<evidence type="ECO:0000313" key="3">
    <source>
        <dbReference type="Proteomes" id="UP000707245"/>
    </source>
</evidence>
<feature type="region of interest" description="Disordered" evidence="1">
    <location>
        <begin position="1"/>
        <end position="25"/>
    </location>
</feature>
<sequence>MGEWSEYFEDFPEENPGNYVGGKFDPEGAKRVREAEGKRSAASAEITQMLANAWKAEKERSFVQVDECPQCGLEALNTYKIKDTFYLCECQDCGMYGQDVNIILSGHKLPSVTNINLCYLMH</sequence>
<evidence type="ECO:0008006" key="4">
    <source>
        <dbReference type="Google" id="ProtNLM"/>
    </source>
</evidence>
<proteinExistence type="predicted"/>
<dbReference type="RefSeq" id="WP_192542606.1">
    <property type="nucleotide sequence ID" value="NZ_RRZA01000063.1"/>
</dbReference>
<accession>A0ABR9FQN4</accession>
<name>A0ABR9FQN4_9GAMM</name>
<keyword evidence="3" id="KW-1185">Reference proteome</keyword>
<organism evidence="2 3">
    <name type="scientific">Pseudoalteromonas prydzensis</name>
    <dbReference type="NCBI Taxonomy" id="182141"/>
    <lineage>
        <taxon>Bacteria</taxon>
        <taxon>Pseudomonadati</taxon>
        <taxon>Pseudomonadota</taxon>
        <taxon>Gammaproteobacteria</taxon>
        <taxon>Alteromonadales</taxon>
        <taxon>Pseudoalteromonadaceae</taxon>
        <taxon>Pseudoalteromonas</taxon>
    </lineage>
</organism>